<name>A0AAV0I2P9_9ROSI</name>
<evidence type="ECO:0000313" key="4">
    <source>
        <dbReference type="Proteomes" id="UP001154282"/>
    </source>
</evidence>
<feature type="region of interest" description="Disordered" evidence="1">
    <location>
        <begin position="127"/>
        <end position="197"/>
    </location>
</feature>
<sequence>MCALPLTCALTENAVSNPQNQSIGKRERDGEADRENRAARGESHGKWRSTMTKTDNGEEEGFEEFITFEHPPPSPNPETVISEFLGTAAMASNFDDDDWGDFVNSSGGVLSQTTSLPQVLNHSDLFGIYNDGKRDDDAPPKQTEDQPGSAPGLMKSSGALPLSLFGEMEEDGGGAGEQKGSSVADFPPGENAESVKKTGNLDVNDLIANLYKPNGIGAGSVPASNGNLVGANPIGLDPSWSWGNASAMGNGASSIPKLASTDSDPLNLNSNGWRMSGNSGSVVQGSDLSSDAMSNGSNAANGNGGFDEEGDDDDGWEFKAAESKVEDNVKPEQMKNQNGPIFHRSELNSSWNEVNLDFSGWNTSANGVDQNGLNNGPVTERKELASNDAWEFVVAVAPDEKIKNVDSISEDVSKMNLKSSNLSWDPLQRPDSNGLASSLGGVNADVISVNPVLLDEIDGFANSDGWAFKKAELDLQKCKGFSFCNTVATQFVQDAAGKMENGPQMQSTIFDSSLNISDLDGGGGVNPNLFATDWNAKEEISDTKQLNPIVITETEDLEGEDDWEFKVAESESMSIDSSSKAIEIRHSDSQGALPLSLFGDEETEPNDPVFYEVTSVQISAPETREDNKGFSSGLSIHDLISSLYSEVEQTATVGHLQDQDENVWGPTGIALASNSSNDAASLDDDDAWEFKDASPVPMAEEQISFPKDPPIKASNIELSDWIDLFTKLKEELCLVAFQHLENMKQARGAAALAGEDAALSNMDKEIQDMHNGLLEYGTVPEVHSGDQLLCEIRTRELFELLLHPNFQVIESEYQLSEKLLKVQSDSNSTLLLLKKVVSVMKILTLLSRREQTSYVSTWSKMLYQCAEELKQGSMIWSHLLQENIQGQVLSSVEGKRYFLALGEIYRVSEVLRCTARLYKPWILLERTDSISFYSIMNECSALWSSSGLEEALLSISDGSVKALLESVQYLHNLEDDTLYEIVFAGQGYTCQLSGLNPGVVPGMETIVWNGSQYFVKLANLWANLISCDPPNMPRLHIG</sequence>
<dbReference type="Pfam" id="PF25999">
    <property type="entry name" value="SYNRG_C"/>
    <property type="match status" value="1"/>
</dbReference>
<feature type="compositionally biased region" description="Basic and acidic residues" evidence="1">
    <location>
        <begin position="131"/>
        <end position="144"/>
    </location>
</feature>
<evidence type="ECO:0000259" key="2">
    <source>
        <dbReference type="Pfam" id="PF25999"/>
    </source>
</evidence>
<dbReference type="PANTHER" id="PTHR35701:SF1">
    <property type="entry name" value="OS11G0148400 PROTEIN"/>
    <property type="match status" value="1"/>
</dbReference>
<accession>A0AAV0I2P9</accession>
<organism evidence="3 4">
    <name type="scientific">Linum tenue</name>
    <dbReference type="NCBI Taxonomy" id="586396"/>
    <lineage>
        <taxon>Eukaryota</taxon>
        <taxon>Viridiplantae</taxon>
        <taxon>Streptophyta</taxon>
        <taxon>Embryophyta</taxon>
        <taxon>Tracheophyta</taxon>
        <taxon>Spermatophyta</taxon>
        <taxon>Magnoliopsida</taxon>
        <taxon>eudicotyledons</taxon>
        <taxon>Gunneridae</taxon>
        <taxon>Pentapetalae</taxon>
        <taxon>rosids</taxon>
        <taxon>fabids</taxon>
        <taxon>Malpighiales</taxon>
        <taxon>Linaceae</taxon>
        <taxon>Linum</taxon>
    </lineage>
</organism>
<gene>
    <name evidence="3" type="ORF">LITE_LOCUS7315</name>
</gene>
<dbReference type="Proteomes" id="UP001154282">
    <property type="component" value="Unassembled WGS sequence"/>
</dbReference>
<feature type="domain" description="Synergin gamma C-terminal" evidence="2">
    <location>
        <begin position="848"/>
        <end position="1031"/>
    </location>
</feature>
<feature type="compositionally biased region" description="Polar residues" evidence="1">
    <location>
        <begin position="272"/>
        <end position="288"/>
    </location>
</feature>
<keyword evidence="4" id="KW-1185">Reference proteome</keyword>
<evidence type="ECO:0000256" key="1">
    <source>
        <dbReference type="SAM" id="MobiDB-lite"/>
    </source>
</evidence>
<dbReference type="InterPro" id="IPR059024">
    <property type="entry name" value="SYNRG_C"/>
</dbReference>
<feature type="compositionally biased region" description="Basic and acidic residues" evidence="1">
    <location>
        <begin position="323"/>
        <end position="333"/>
    </location>
</feature>
<feature type="region of interest" description="Disordered" evidence="1">
    <location>
        <begin position="323"/>
        <end position="342"/>
    </location>
</feature>
<proteinExistence type="predicted"/>
<evidence type="ECO:0000313" key="3">
    <source>
        <dbReference type="EMBL" id="CAI0391906.1"/>
    </source>
</evidence>
<reference evidence="3" key="1">
    <citation type="submission" date="2022-08" db="EMBL/GenBank/DDBJ databases">
        <authorList>
            <person name="Gutierrez-Valencia J."/>
        </authorList>
    </citation>
    <scope>NUCLEOTIDE SEQUENCE</scope>
</reference>
<feature type="compositionally biased region" description="Polar residues" evidence="1">
    <location>
        <begin position="13"/>
        <end position="23"/>
    </location>
</feature>
<feature type="compositionally biased region" description="Basic and acidic residues" evidence="1">
    <location>
        <begin position="24"/>
        <end position="45"/>
    </location>
</feature>
<feature type="compositionally biased region" description="Acidic residues" evidence="1">
    <location>
        <begin position="306"/>
        <end position="315"/>
    </location>
</feature>
<feature type="compositionally biased region" description="Low complexity" evidence="1">
    <location>
        <begin position="289"/>
        <end position="301"/>
    </location>
</feature>
<feature type="region of interest" description="Disordered" evidence="1">
    <location>
        <begin position="272"/>
        <end position="315"/>
    </location>
</feature>
<dbReference type="PANTHER" id="PTHR35701">
    <property type="entry name" value="OS11G0148400 PROTEIN"/>
    <property type="match status" value="1"/>
</dbReference>
<comment type="caution">
    <text evidence="3">The sequence shown here is derived from an EMBL/GenBank/DDBJ whole genome shotgun (WGS) entry which is preliminary data.</text>
</comment>
<dbReference type="EMBL" id="CAMGYJ010000003">
    <property type="protein sequence ID" value="CAI0391906.1"/>
    <property type="molecule type" value="Genomic_DNA"/>
</dbReference>
<feature type="region of interest" description="Disordered" evidence="1">
    <location>
        <begin position="13"/>
        <end position="59"/>
    </location>
</feature>
<protein>
    <recommendedName>
        <fullName evidence="2">Synergin gamma C-terminal domain-containing protein</fullName>
    </recommendedName>
</protein>
<dbReference type="AlphaFoldDB" id="A0AAV0I2P9"/>